<dbReference type="Proteomes" id="UP000076587">
    <property type="component" value="Unassembled WGS sequence"/>
</dbReference>
<name>A0A167AYQ7_9GAMM</name>
<dbReference type="EMBL" id="AUXT01000174">
    <property type="protein sequence ID" value="KZN45954.1"/>
    <property type="molecule type" value="Genomic_DNA"/>
</dbReference>
<dbReference type="PATRIC" id="fig|1365253.3.peg.3260"/>
<gene>
    <name evidence="2" type="ORF">N482_13455</name>
</gene>
<protein>
    <submittedName>
        <fullName evidence="2">Uncharacterized protein</fullName>
    </submittedName>
</protein>
<accession>A0A167AYQ7</accession>
<evidence type="ECO:0000313" key="3">
    <source>
        <dbReference type="Proteomes" id="UP000076587"/>
    </source>
</evidence>
<comment type="caution">
    <text evidence="2">The sequence shown here is derived from an EMBL/GenBank/DDBJ whole genome shotgun (WGS) entry which is preliminary data.</text>
</comment>
<organism evidence="2 3">
    <name type="scientific">Pseudoalteromonas luteoviolacea NCIMB 1942</name>
    <dbReference type="NCBI Taxonomy" id="1365253"/>
    <lineage>
        <taxon>Bacteria</taxon>
        <taxon>Pseudomonadati</taxon>
        <taxon>Pseudomonadota</taxon>
        <taxon>Gammaproteobacteria</taxon>
        <taxon>Alteromonadales</taxon>
        <taxon>Pseudoalteromonadaceae</taxon>
        <taxon>Pseudoalteromonas</taxon>
    </lineage>
</organism>
<reference evidence="2 3" key="1">
    <citation type="submission" date="2013-07" db="EMBL/GenBank/DDBJ databases">
        <title>Comparative Genomic and Metabolomic Analysis of Twelve Strains of Pseudoalteromonas luteoviolacea.</title>
        <authorList>
            <person name="Vynne N.G."/>
            <person name="Mansson M."/>
            <person name="Gram L."/>
        </authorList>
    </citation>
    <scope>NUCLEOTIDE SEQUENCE [LARGE SCALE GENOMIC DNA]</scope>
    <source>
        <strain evidence="2 3">NCIMB 1942</strain>
    </source>
</reference>
<feature type="chain" id="PRO_5007883941" evidence="1">
    <location>
        <begin position="21"/>
        <end position="147"/>
    </location>
</feature>
<keyword evidence="1" id="KW-0732">Signal</keyword>
<dbReference type="RefSeq" id="WP_063377779.1">
    <property type="nucleotide sequence ID" value="NZ_AUXT01000174.1"/>
</dbReference>
<dbReference type="AlphaFoldDB" id="A0A167AYQ7"/>
<feature type="signal peptide" evidence="1">
    <location>
        <begin position="1"/>
        <end position="20"/>
    </location>
</feature>
<proteinExistence type="predicted"/>
<evidence type="ECO:0000313" key="2">
    <source>
        <dbReference type="EMBL" id="KZN45954.1"/>
    </source>
</evidence>
<evidence type="ECO:0000256" key="1">
    <source>
        <dbReference type="SAM" id="SignalP"/>
    </source>
</evidence>
<sequence length="147" mass="16754">MLKRLIVISSLLAVSTFADANNDLNLRSVNANSYSFYSDPFKLADYVKEPQKVIEKAITNAGWRVKEKGEGLIKAELDHKGYLLNSTIYFDNKEISFEHVSAQRNDCSGSRCKVKQRHVDRWRLNLRRHVATQLTKLAKKDAVASIN</sequence>
<dbReference type="OrthoDB" id="6264060at2"/>